<keyword evidence="8 9" id="KW-0472">Membrane</keyword>
<dbReference type="SUPFAM" id="SSF82866">
    <property type="entry name" value="Multidrug efflux transporter AcrB transmembrane domain"/>
    <property type="match status" value="2"/>
</dbReference>
<feature type="transmembrane region" description="Helical" evidence="9">
    <location>
        <begin position="974"/>
        <end position="995"/>
    </location>
</feature>
<dbReference type="PANTHER" id="PTHR32063:SF13">
    <property type="entry name" value="MULTIDRUG EFFLUX PUMP SUBUNIT ACRB-RELATED"/>
    <property type="match status" value="1"/>
</dbReference>
<dbReference type="NCBIfam" id="TIGR00915">
    <property type="entry name" value="2A0602"/>
    <property type="match status" value="1"/>
</dbReference>
<evidence type="ECO:0000256" key="9">
    <source>
        <dbReference type="SAM" id="Phobius"/>
    </source>
</evidence>
<dbReference type="Pfam" id="PF00873">
    <property type="entry name" value="ACR_tran"/>
    <property type="match status" value="1"/>
</dbReference>
<feature type="transmembrane region" description="Helical" evidence="9">
    <location>
        <begin position="12"/>
        <end position="31"/>
    </location>
</feature>
<comment type="similarity">
    <text evidence="2">Belongs to the resistance-nodulation-cell division (RND) (TC 2.A.6) family.</text>
</comment>
<evidence type="ECO:0000256" key="8">
    <source>
        <dbReference type="ARBA" id="ARBA00023136"/>
    </source>
</evidence>
<evidence type="ECO:0000313" key="10">
    <source>
        <dbReference type="EMBL" id="PIU41462.1"/>
    </source>
</evidence>
<keyword evidence="4" id="KW-1003">Cell membrane</keyword>
<name>A0A2J0KSE3_9BACT</name>
<dbReference type="InterPro" id="IPR004764">
    <property type="entry name" value="MdtF-like"/>
</dbReference>
<dbReference type="SUPFAM" id="SSF82693">
    <property type="entry name" value="Multidrug efflux transporter AcrB pore domain, PN1, PN2, PC1 and PC2 subdomains"/>
    <property type="match status" value="3"/>
</dbReference>
<keyword evidence="6 9" id="KW-0812">Transmembrane</keyword>
<feature type="transmembrane region" description="Helical" evidence="9">
    <location>
        <begin position="879"/>
        <end position="897"/>
    </location>
</feature>
<feature type="transmembrane region" description="Helical" evidence="9">
    <location>
        <begin position="1007"/>
        <end position="1033"/>
    </location>
</feature>
<evidence type="ECO:0000256" key="4">
    <source>
        <dbReference type="ARBA" id="ARBA00022475"/>
    </source>
</evidence>
<dbReference type="SUPFAM" id="SSF82714">
    <property type="entry name" value="Multidrug efflux transporter AcrB TolC docking domain, DN and DC subdomains"/>
    <property type="match status" value="2"/>
</dbReference>
<gene>
    <name evidence="10" type="ORF">COS99_05310</name>
</gene>
<proteinExistence type="inferred from homology"/>
<dbReference type="NCBIfam" id="NF000282">
    <property type="entry name" value="RND_permease_1"/>
    <property type="match status" value="1"/>
</dbReference>
<comment type="subcellular location">
    <subcellularLocation>
        <location evidence="1">Cell inner membrane</location>
        <topology evidence="1">Multi-pass membrane protein</topology>
    </subcellularLocation>
</comment>
<dbReference type="Proteomes" id="UP000230052">
    <property type="component" value="Unassembled WGS sequence"/>
</dbReference>
<organism evidence="10 11">
    <name type="scientific">Candidatus Aquitaenariimonas noxiae</name>
    <dbReference type="NCBI Taxonomy" id="1974741"/>
    <lineage>
        <taxon>Bacteria</taxon>
        <taxon>Pseudomonadati</taxon>
        <taxon>Candidatus Omnitrophota</taxon>
        <taxon>Candidatus Aquitaenariimonas</taxon>
    </lineage>
</organism>
<dbReference type="Gene3D" id="3.30.70.1320">
    <property type="entry name" value="Multidrug efflux transporter AcrB pore domain like"/>
    <property type="match status" value="1"/>
</dbReference>
<keyword evidence="7 9" id="KW-1133">Transmembrane helix</keyword>
<evidence type="ECO:0000313" key="11">
    <source>
        <dbReference type="Proteomes" id="UP000230052"/>
    </source>
</evidence>
<dbReference type="PRINTS" id="PR00702">
    <property type="entry name" value="ACRIFLAVINRP"/>
</dbReference>
<feature type="transmembrane region" description="Helical" evidence="9">
    <location>
        <begin position="930"/>
        <end position="953"/>
    </location>
</feature>
<dbReference type="AlphaFoldDB" id="A0A2J0KSE3"/>
<keyword evidence="5" id="KW-0997">Cell inner membrane</keyword>
<sequence length="1060" mass="115216">MLSKFFLKHPVFTWVIAIIMMALGAMAIYNLPISQYPPIAPPSISISASYPGASAETVENSITQIIEQKMTGFDDLLYLSGTSDSAGSSRLELTFKPGTNPDLAWSKVQNKLQLAMPSLPDVVQRSGVMVNKSTRNYLIIVGLISEDGSMEGRDLQDYALSNLEKVLARVPGVGEVEAFGSGYAMRLWLNPDKLTDYSMTVEDVILALKTYNVEVSAGQLGGAPAVEGQRLNVSIIVQNLLQTPEEFSSIPLRIGQDGSIVRIKDVGRAELGTDIYDIKAFCNGKPAAALAIRQAPGANALDTARAVKNKLKEMSNYFPKGMKIIYPYDTTPFIEVSIHEVIKTLFEAILLVFLIMWMFMGNIRATLIPTIAVPVVLLGTFAVLGFFGYSINMLTMFAMVLAIGLLVDDAIVVVENVERIMTEEGLSPEEATAKSMKQITPALIGIGLVLASVFGPMAFFGGSTGVIYRQFSLTIAAAMLLSVVVALILTPVLCAFMLKPVVKGHEAAETANKLLRPFFLWFDRVFFRFRDGYVRLVGHALSRRLRYLAAFVVIVAGLAFLFMRMPTSYLPDEDQGMLLAQIILPTGSTIEQTLAVSDEVQKYFNEKEKETVEACMSISGVGFSGRAQNNGMIFVKLKDWKMRSRADRRVKAIANRAMRAFSSNNKALVFAFPPPSVVELGNASGVDFQLVDRGGLGHSALINARNQLLGMAAKDRRLINVRPNGMEDVPEFRIDVDWEKAGTLGLPISSIHSTISAAFGSAYVNNFIQGGRVKRVFVQADAPYRSLPSDLDKLYVRNTSGKMVPFASFASTRWTTGAPRLERFNGFPSVNIWGEPAPGRSSGEAMQAMEEIVSKLPQGFGYDWTGLSYQERQSSSQTGLLYTFSIFVIFLCLAALYESWPIPIAILLVLPLGAVGGAIASTLRGLSNDVYFQIGLLTTLGLTTKNAILIVQFAKAGVQEGMGLVEAALEGTRLRFRPIIMTSLAFGFGVLPLALSRGAGAGAMNAIGTSVLGGMITGTLLVVLFAPLFYVLIESTLGKRNGHDADRNTKRRAAKRASSI</sequence>
<dbReference type="GO" id="GO:0042910">
    <property type="term" value="F:xenobiotic transmembrane transporter activity"/>
    <property type="evidence" value="ECO:0007669"/>
    <property type="project" value="TreeGrafter"/>
</dbReference>
<evidence type="ECO:0000256" key="7">
    <source>
        <dbReference type="ARBA" id="ARBA00022989"/>
    </source>
</evidence>
<dbReference type="Gene3D" id="3.30.70.1440">
    <property type="entry name" value="Multidrug efflux transporter AcrB pore domain"/>
    <property type="match status" value="1"/>
</dbReference>
<feature type="transmembrane region" description="Helical" evidence="9">
    <location>
        <begin position="341"/>
        <end position="360"/>
    </location>
</feature>
<feature type="transmembrane region" description="Helical" evidence="9">
    <location>
        <begin position="442"/>
        <end position="461"/>
    </location>
</feature>
<feature type="transmembrane region" description="Helical" evidence="9">
    <location>
        <begin position="473"/>
        <end position="498"/>
    </location>
</feature>
<feature type="transmembrane region" description="Helical" evidence="9">
    <location>
        <begin position="367"/>
        <end position="387"/>
    </location>
</feature>
<dbReference type="InterPro" id="IPR001036">
    <property type="entry name" value="Acrflvin-R"/>
</dbReference>
<feature type="transmembrane region" description="Helical" evidence="9">
    <location>
        <begin position="545"/>
        <end position="563"/>
    </location>
</feature>
<evidence type="ECO:0000256" key="6">
    <source>
        <dbReference type="ARBA" id="ARBA00022692"/>
    </source>
</evidence>
<dbReference type="GO" id="GO:0015562">
    <property type="term" value="F:efflux transmembrane transporter activity"/>
    <property type="evidence" value="ECO:0007669"/>
    <property type="project" value="InterPro"/>
</dbReference>
<dbReference type="GO" id="GO:0005886">
    <property type="term" value="C:plasma membrane"/>
    <property type="evidence" value="ECO:0007669"/>
    <property type="project" value="UniProtKB-SubCell"/>
</dbReference>
<dbReference type="Gene3D" id="3.30.2090.10">
    <property type="entry name" value="Multidrug efflux transporter AcrB TolC docking domain, DN and DC subdomains"/>
    <property type="match status" value="2"/>
</dbReference>
<feature type="transmembrane region" description="Helical" evidence="9">
    <location>
        <begin position="904"/>
        <end position="924"/>
    </location>
</feature>
<comment type="caution">
    <text evidence="10">The sequence shown here is derived from an EMBL/GenBank/DDBJ whole genome shotgun (WGS) entry which is preliminary data.</text>
</comment>
<dbReference type="GO" id="GO:0009636">
    <property type="term" value="P:response to toxic substance"/>
    <property type="evidence" value="ECO:0007669"/>
    <property type="project" value="UniProtKB-ARBA"/>
</dbReference>
<evidence type="ECO:0000256" key="5">
    <source>
        <dbReference type="ARBA" id="ARBA00022519"/>
    </source>
</evidence>
<evidence type="ECO:0000256" key="1">
    <source>
        <dbReference type="ARBA" id="ARBA00004429"/>
    </source>
</evidence>
<evidence type="ECO:0000256" key="3">
    <source>
        <dbReference type="ARBA" id="ARBA00022448"/>
    </source>
</evidence>
<dbReference type="InterPro" id="IPR027463">
    <property type="entry name" value="AcrB_DN_DC_subdom"/>
</dbReference>
<dbReference type="Gene3D" id="1.20.1640.10">
    <property type="entry name" value="Multidrug efflux transporter AcrB transmembrane domain"/>
    <property type="match status" value="2"/>
</dbReference>
<reference evidence="10 11" key="1">
    <citation type="submission" date="2017-09" db="EMBL/GenBank/DDBJ databases">
        <title>Depth-based differentiation of microbial function through sediment-hosted aquifers and enrichment of novel symbionts in the deep terrestrial subsurface.</title>
        <authorList>
            <person name="Probst A.J."/>
            <person name="Ladd B."/>
            <person name="Jarett J.K."/>
            <person name="Geller-Mcgrath D.E."/>
            <person name="Sieber C.M."/>
            <person name="Emerson J.B."/>
            <person name="Anantharaman K."/>
            <person name="Thomas B.C."/>
            <person name="Malmstrom R."/>
            <person name="Stieglmeier M."/>
            <person name="Klingl A."/>
            <person name="Woyke T."/>
            <person name="Ryan C.M."/>
            <person name="Banfield J.F."/>
        </authorList>
    </citation>
    <scope>NUCLEOTIDE SEQUENCE [LARGE SCALE GENOMIC DNA]</scope>
    <source>
        <strain evidence="10">CG07_land_8_20_14_0_80_42_15</strain>
    </source>
</reference>
<dbReference type="Gene3D" id="3.30.70.1430">
    <property type="entry name" value="Multidrug efflux transporter AcrB pore domain"/>
    <property type="match status" value="2"/>
</dbReference>
<accession>A0A2J0KSE3</accession>
<protein>
    <submittedName>
        <fullName evidence="10">Hydrophobe/amphiphile efflux-1 family RND transporter</fullName>
    </submittedName>
</protein>
<dbReference type="FunFam" id="3.30.70.1430:FF:000001">
    <property type="entry name" value="Efflux pump membrane transporter"/>
    <property type="match status" value="1"/>
</dbReference>
<dbReference type="FunFam" id="1.20.1640.10:FF:000001">
    <property type="entry name" value="Efflux pump membrane transporter"/>
    <property type="match status" value="1"/>
</dbReference>
<keyword evidence="3" id="KW-0813">Transport</keyword>
<dbReference type="PANTHER" id="PTHR32063">
    <property type="match status" value="1"/>
</dbReference>
<dbReference type="EMBL" id="PEWV01000055">
    <property type="protein sequence ID" value="PIU41462.1"/>
    <property type="molecule type" value="Genomic_DNA"/>
</dbReference>
<evidence type="ECO:0000256" key="2">
    <source>
        <dbReference type="ARBA" id="ARBA00010942"/>
    </source>
</evidence>